<reference evidence="9" key="2">
    <citation type="submission" date="2025-09" db="UniProtKB">
        <authorList>
            <consortium name="Ensembl"/>
        </authorList>
    </citation>
    <scope>IDENTIFICATION</scope>
</reference>
<sequence length="375" mass="42467">MTPHLTHLLLLLLPLALSSPHPPARLPKLLPHAPTPLLRSSFSARALLDLTTRCNSSCLQGREQEVQEEQLTEKLAFETLYADGSRTLTTVDVEEEEEEPEGGVAAHLARRAPLRRRPRSRRVRRQIYGADGRFNIQGDNFLLDYPFSTAVRISTGCTGVLVSRQHVLTAAHCVHDGKDYVKGARKLRVGFLIPPSINGTEGGLRSAKKPLVRWARVKRTRVPKGWIQGPQEVSMDFDYALLELRWPHRRPFMRLSVAPSSEDLAGKRIHFSGFDSDRSGELVYRFCPVEEESSDLIYQHCDARPGASGSGVYGRVWDNSLERWERKVIGIFSGHQWLEIDGENRDYNVAVRITPLKFAQICYWLHGNRLDCSQE</sequence>
<name>A0A3Q3W440_MOLML</name>
<evidence type="ECO:0000256" key="1">
    <source>
        <dbReference type="ARBA" id="ARBA00007664"/>
    </source>
</evidence>
<dbReference type="AlphaFoldDB" id="A0A3Q3W440"/>
<keyword evidence="3 7" id="KW-0645">Protease</keyword>
<dbReference type="PRINTS" id="PR00839">
    <property type="entry name" value="V8PROTEASE"/>
</dbReference>
<dbReference type="Pfam" id="PF00089">
    <property type="entry name" value="Trypsin"/>
    <property type="match status" value="1"/>
</dbReference>
<dbReference type="InterPro" id="IPR001254">
    <property type="entry name" value="Trypsin_dom"/>
</dbReference>
<evidence type="ECO:0000313" key="9">
    <source>
        <dbReference type="Ensembl" id="ENSMMOP00000003219.1"/>
    </source>
</evidence>
<dbReference type="InterPro" id="IPR008256">
    <property type="entry name" value="Peptidase_S1B"/>
</dbReference>
<dbReference type="Proteomes" id="UP000261620">
    <property type="component" value="Unplaced"/>
</dbReference>
<evidence type="ECO:0000259" key="8">
    <source>
        <dbReference type="Pfam" id="PF00089"/>
    </source>
</evidence>
<dbReference type="InterPro" id="IPR050966">
    <property type="entry name" value="Glutamyl_endopeptidase"/>
</dbReference>
<dbReference type="GO" id="GO:0004252">
    <property type="term" value="F:serine-type endopeptidase activity"/>
    <property type="evidence" value="ECO:0007669"/>
    <property type="project" value="InterPro"/>
</dbReference>
<dbReference type="PANTHER" id="PTHR15462:SF9">
    <property type="entry name" value="SERINE PROTEASE"/>
    <property type="match status" value="1"/>
</dbReference>
<dbReference type="PROSITE" id="PS00134">
    <property type="entry name" value="TRYPSIN_HIS"/>
    <property type="match status" value="1"/>
</dbReference>
<evidence type="ECO:0000256" key="7">
    <source>
        <dbReference type="RuleBase" id="RU004296"/>
    </source>
</evidence>
<evidence type="ECO:0000256" key="3">
    <source>
        <dbReference type="ARBA" id="ARBA00022670"/>
    </source>
</evidence>
<feature type="chain" id="PRO_5018382646" description="Serine protease" evidence="7">
    <location>
        <begin position="19"/>
        <end position="375"/>
    </location>
</feature>
<evidence type="ECO:0000256" key="2">
    <source>
        <dbReference type="ARBA" id="ARBA00008764"/>
    </source>
</evidence>
<dbReference type="InterPro" id="IPR018114">
    <property type="entry name" value="TRYPSIN_HIS"/>
</dbReference>
<evidence type="ECO:0000256" key="5">
    <source>
        <dbReference type="ARBA" id="ARBA00022801"/>
    </source>
</evidence>
<dbReference type="GO" id="GO:0006508">
    <property type="term" value="P:proteolysis"/>
    <property type="evidence" value="ECO:0007669"/>
    <property type="project" value="UniProtKB-KW"/>
</dbReference>
<organism evidence="9 10">
    <name type="scientific">Mola mola</name>
    <name type="common">Ocean sunfish</name>
    <name type="synonym">Tetraodon mola</name>
    <dbReference type="NCBI Taxonomy" id="94237"/>
    <lineage>
        <taxon>Eukaryota</taxon>
        <taxon>Metazoa</taxon>
        <taxon>Chordata</taxon>
        <taxon>Craniata</taxon>
        <taxon>Vertebrata</taxon>
        <taxon>Euteleostomi</taxon>
        <taxon>Actinopterygii</taxon>
        <taxon>Neopterygii</taxon>
        <taxon>Teleostei</taxon>
        <taxon>Neoteleostei</taxon>
        <taxon>Acanthomorphata</taxon>
        <taxon>Eupercaria</taxon>
        <taxon>Tetraodontiformes</taxon>
        <taxon>Molidae</taxon>
        <taxon>Mola</taxon>
    </lineage>
</organism>
<comment type="similarity">
    <text evidence="2 7">Belongs to the peptidase S1B family.</text>
</comment>
<feature type="signal peptide" evidence="7">
    <location>
        <begin position="1"/>
        <end position="18"/>
    </location>
</feature>
<dbReference type="FunFam" id="2.40.10.10:FF:000048">
    <property type="entry name" value="serine protease 23"/>
    <property type="match status" value="1"/>
</dbReference>
<dbReference type="Ensembl" id="ENSMMOT00000003271.1">
    <property type="protein sequence ID" value="ENSMMOP00000003219.1"/>
    <property type="gene ID" value="ENSMMOG00000002579.1"/>
</dbReference>
<keyword evidence="5 7" id="KW-0378">Hydrolase</keyword>
<dbReference type="Gene3D" id="2.40.10.10">
    <property type="entry name" value="Trypsin-like serine proteases"/>
    <property type="match status" value="2"/>
</dbReference>
<keyword evidence="10" id="KW-1185">Reference proteome</keyword>
<comment type="similarity">
    <text evidence="1">Belongs to the peptidase S1 family.</text>
</comment>
<evidence type="ECO:0000313" key="10">
    <source>
        <dbReference type="Proteomes" id="UP000261620"/>
    </source>
</evidence>
<proteinExistence type="inferred from homology"/>
<keyword evidence="4 7" id="KW-0732">Signal</keyword>
<accession>A0A3Q3W440</accession>
<protein>
    <recommendedName>
        <fullName evidence="7">Serine protease</fullName>
        <ecNumber evidence="7">3.4.21.-</ecNumber>
    </recommendedName>
</protein>
<dbReference type="InterPro" id="IPR043504">
    <property type="entry name" value="Peptidase_S1_PA_chymotrypsin"/>
</dbReference>
<dbReference type="PANTHER" id="PTHR15462">
    <property type="entry name" value="SERINE PROTEASE"/>
    <property type="match status" value="1"/>
</dbReference>
<dbReference type="EC" id="3.4.21.-" evidence="7"/>
<feature type="domain" description="Peptidase S1" evidence="8">
    <location>
        <begin position="145"/>
        <end position="279"/>
    </location>
</feature>
<dbReference type="SUPFAM" id="SSF50494">
    <property type="entry name" value="Trypsin-like serine proteases"/>
    <property type="match status" value="1"/>
</dbReference>
<dbReference type="InterPro" id="IPR009003">
    <property type="entry name" value="Peptidase_S1_PA"/>
</dbReference>
<dbReference type="OMA" id="DGRFNIQ"/>
<reference evidence="9" key="1">
    <citation type="submission" date="2025-08" db="UniProtKB">
        <authorList>
            <consortium name="Ensembl"/>
        </authorList>
    </citation>
    <scope>IDENTIFICATION</scope>
</reference>
<evidence type="ECO:0000256" key="4">
    <source>
        <dbReference type="ARBA" id="ARBA00022729"/>
    </source>
</evidence>
<evidence type="ECO:0000256" key="6">
    <source>
        <dbReference type="ARBA" id="ARBA00022825"/>
    </source>
</evidence>
<keyword evidence="6 7" id="KW-0720">Serine protease</keyword>